<dbReference type="RefSeq" id="WP_094796895.1">
    <property type="nucleotide sequence ID" value="NZ_NEVK01000006.1"/>
</dbReference>
<dbReference type="Proteomes" id="UP000216947">
    <property type="component" value="Unassembled WGS sequence"/>
</dbReference>
<dbReference type="InterPro" id="IPR013686">
    <property type="entry name" value="Polypept-transport_assoc_ShlB"/>
</dbReference>
<dbReference type="PANTHER" id="PTHR34597">
    <property type="entry name" value="SLR1661 PROTEIN"/>
    <property type="match status" value="1"/>
</dbReference>
<dbReference type="InterPro" id="IPR005565">
    <property type="entry name" value="Hemolysn_activator_HlyB_C"/>
</dbReference>
<dbReference type="Pfam" id="PF03865">
    <property type="entry name" value="ShlB"/>
    <property type="match status" value="1"/>
</dbReference>
<keyword evidence="2" id="KW-0812">Transmembrane</keyword>
<dbReference type="Gene3D" id="2.40.160.50">
    <property type="entry name" value="membrane protein fhac: a member of the omp85/tpsb transporter family"/>
    <property type="match status" value="1"/>
</dbReference>
<dbReference type="PANTHER" id="PTHR34597:SF6">
    <property type="entry name" value="BLR6126 PROTEIN"/>
    <property type="match status" value="1"/>
</dbReference>
<evidence type="ECO:0000259" key="6">
    <source>
        <dbReference type="Pfam" id="PF03865"/>
    </source>
</evidence>
<evidence type="ECO:0000256" key="5">
    <source>
        <dbReference type="SAM" id="SignalP"/>
    </source>
</evidence>
<evidence type="ECO:0000313" key="8">
    <source>
        <dbReference type="EMBL" id="OZI17830.1"/>
    </source>
</evidence>
<dbReference type="AlphaFoldDB" id="A0A261QZP0"/>
<dbReference type="Gene3D" id="3.10.20.310">
    <property type="entry name" value="membrane protein fhac"/>
    <property type="match status" value="1"/>
</dbReference>
<organism evidence="8 9">
    <name type="scientific">Bordetella genomosp. 7</name>
    <dbReference type="NCBI Taxonomy" id="1416805"/>
    <lineage>
        <taxon>Bacteria</taxon>
        <taxon>Pseudomonadati</taxon>
        <taxon>Pseudomonadota</taxon>
        <taxon>Betaproteobacteria</taxon>
        <taxon>Burkholderiales</taxon>
        <taxon>Alcaligenaceae</taxon>
        <taxon>Bordetella</taxon>
    </lineage>
</organism>
<feature type="signal peptide" evidence="5">
    <location>
        <begin position="1"/>
        <end position="28"/>
    </location>
</feature>
<feature type="region of interest" description="Disordered" evidence="4">
    <location>
        <begin position="38"/>
        <end position="59"/>
    </location>
</feature>
<evidence type="ECO:0000256" key="1">
    <source>
        <dbReference type="ARBA" id="ARBA00022452"/>
    </source>
</evidence>
<dbReference type="EMBL" id="NEVK01000006">
    <property type="protein sequence ID" value="OZI17830.1"/>
    <property type="molecule type" value="Genomic_DNA"/>
</dbReference>
<accession>A0A261QZP0</accession>
<dbReference type="GO" id="GO:0046819">
    <property type="term" value="P:protein secretion by the type V secretion system"/>
    <property type="evidence" value="ECO:0007669"/>
    <property type="project" value="TreeGrafter"/>
</dbReference>
<evidence type="ECO:0000259" key="7">
    <source>
        <dbReference type="Pfam" id="PF08479"/>
    </source>
</evidence>
<keyword evidence="1" id="KW-1134">Transmembrane beta strand</keyword>
<dbReference type="GO" id="GO:0008320">
    <property type="term" value="F:protein transmembrane transporter activity"/>
    <property type="evidence" value="ECO:0007669"/>
    <property type="project" value="TreeGrafter"/>
</dbReference>
<sequence length="574" mass="62133">MRPNPASVRTGILATSTLAILVCGPAYADGPLRGNPVDAMPRIQTPANTGAPQAQPALQAPTPEQQAVQALLAQRIVPSNFDVSGVRALPFDEVAAILTPLAGKQTTIGALVAEVDKITALYRERGYPLSFALLQNQSFANGLVVVTVVEGYIGQVRIDGDIGNARDRLEDLAAPLMEERPLTQATLERVLNLMRTVPGVRFEPALDLPRRADGATELVLNATRRPVTADGGVADLGTGMQPLVNVGTNSLTPLGEQVRLTASVPLNSDDVRYVAAAITVPLGADGLALHVDAHHYNSHPQDDAVERLGYDREVTNNRLAVALSYPLLLNNRRSLTATAGVYAVDAKDRYEARANDNWLQQDVDVRAATAELRYRDVLPTRSTEIGLGVSQGFNAAGASKTVKTNYGYTGVPDVSLNFTRYNLDVRQTFSLPAQFGLVLSGAGQYSDDILPSSEQVSYGSWRYAMGYPQGEKSGDKGVGVSAEINRRFNVGWTYLNSVQPYAMVDYARTWYNNSTIQKNNPGHLSSVGLGLRFTDDKHYLFDFNVAKPVGARTADDDDRGLRFNANYSLFYDAF</sequence>
<dbReference type="InterPro" id="IPR051544">
    <property type="entry name" value="TPS_OM_transporter"/>
</dbReference>
<dbReference type="Pfam" id="PF08479">
    <property type="entry name" value="POTRA_2"/>
    <property type="match status" value="1"/>
</dbReference>
<keyword evidence="9" id="KW-1185">Reference proteome</keyword>
<feature type="domain" description="Polypeptide-transport-associated ShlB-type" evidence="7">
    <location>
        <begin position="79"/>
        <end position="151"/>
    </location>
</feature>
<feature type="domain" description="Haemolysin activator HlyB C-terminal" evidence="6">
    <location>
        <begin position="244"/>
        <end position="533"/>
    </location>
</feature>
<comment type="caution">
    <text evidence="8">The sequence shown here is derived from an EMBL/GenBank/DDBJ whole genome shotgun (WGS) entry which is preliminary data.</text>
</comment>
<reference evidence="9" key="1">
    <citation type="submission" date="2017-05" db="EMBL/GenBank/DDBJ databases">
        <title>Complete and WGS of Bordetella genogroups.</title>
        <authorList>
            <person name="Spilker T."/>
            <person name="Lipuma J."/>
        </authorList>
    </citation>
    <scope>NUCLEOTIDE SEQUENCE [LARGE SCALE GENOMIC DNA]</scope>
    <source>
        <strain evidence="9">AU18089</strain>
    </source>
</reference>
<name>A0A261QZP0_9BORD</name>
<protein>
    <submittedName>
        <fullName evidence="8">ShlB-type family protein</fullName>
    </submittedName>
</protein>
<keyword evidence="1" id="KW-0472">Membrane</keyword>
<evidence type="ECO:0000313" key="9">
    <source>
        <dbReference type="Proteomes" id="UP000216947"/>
    </source>
</evidence>
<gene>
    <name evidence="8" type="ORF">CAL19_12075</name>
</gene>
<dbReference type="GO" id="GO:0098046">
    <property type="term" value="C:type V protein secretion system complex"/>
    <property type="evidence" value="ECO:0007669"/>
    <property type="project" value="TreeGrafter"/>
</dbReference>
<keyword evidence="5" id="KW-0732">Signal</keyword>
<evidence type="ECO:0000256" key="3">
    <source>
        <dbReference type="ARBA" id="ARBA00023237"/>
    </source>
</evidence>
<proteinExistence type="predicted"/>
<keyword evidence="3" id="KW-0998">Cell outer membrane</keyword>
<feature type="chain" id="PRO_5012627718" evidence="5">
    <location>
        <begin position="29"/>
        <end position="574"/>
    </location>
</feature>
<evidence type="ECO:0000256" key="2">
    <source>
        <dbReference type="ARBA" id="ARBA00022692"/>
    </source>
</evidence>
<evidence type="ECO:0000256" key="4">
    <source>
        <dbReference type="SAM" id="MobiDB-lite"/>
    </source>
</evidence>